<dbReference type="CDD" id="cd14727">
    <property type="entry name" value="ChanN-like"/>
    <property type="match status" value="1"/>
</dbReference>
<evidence type="ECO:0000313" key="3">
    <source>
        <dbReference type="Proteomes" id="UP001138802"/>
    </source>
</evidence>
<keyword evidence="3" id="KW-1185">Reference proteome</keyword>
<feature type="domain" description="PDZ" evidence="1">
    <location>
        <begin position="285"/>
        <end position="330"/>
    </location>
</feature>
<dbReference type="EMBL" id="NRSD01000004">
    <property type="protein sequence ID" value="MBK1644109.1"/>
    <property type="molecule type" value="Genomic_DNA"/>
</dbReference>
<comment type="caution">
    <text evidence="2">The sequence shown here is derived from an EMBL/GenBank/DDBJ whole genome shotgun (WGS) entry which is preliminary data.</text>
</comment>
<gene>
    <name evidence="2" type="ORF">CKO25_05475</name>
</gene>
<protein>
    <submittedName>
        <fullName evidence="2">Iron-regulated protein</fullName>
    </submittedName>
</protein>
<accession>A0A9X0WGZ4</accession>
<dbReference type="Gene3D" id="3.40.50.11550">
    <property type="match status" value="1"/>
</dbReference>
<evidence type="ECO:0000313" key="2">
    <source>
        <dbReference type="EMBL" id="MBK1644109.1"/>
    </source>
</evidence>
<proteinExistence type="predicted"/>
<dbReference type="SMART" id="SM00228">
    <property type="entry name" value="PDZ"/>
    <property type="match status" value="1"/>
</dbReference>
<name>A0A9X0WGZ4_9GAMM</name>
<dbReference type="Pfam" id="PF00595">
    <property type="entry name" value="PDZ"/>
    <property type="match status" value="1"/>
</dbReference>
<dbReference type="Gene3D" id="2.30.42.10">
    <property type="match status" value="1"/>
</dbReference>
<dbReference type="InterPro" id="IPR036034">
    <property type="entry name" value="PDZ_sf"/>
</dbReference>
<evidence type="ECO:0000259" key="1">
    <source>
        <dbReference type="PROSITE" id="PS50106"/>
    </source>
</evidence>
<sequence length="372" mass="41376">MAGEPPAPGESLVVDTLEPRSPASRIPVVELATLLDLDTLIDRIADRRVIFIGESHDRYEDHLTQLAVIQGLHARGRPLAIGMEFFQQPFQEVLDAYVAGEIDEAELLRRSEYFERWRYDYRLYRPILTFAREQGVPIIALNLESELTRRVGEVGIDGLDDEQRARVPDDLDGGDAAYRERLKAIFAQHPNERGQDVEHFIEVQLLWDEGMAHRAASYLSDESERTLVVLAGSGHVEYGVGIPSRLQRRLDVPVATILNGNQRSMHPAAADFFVYPQRVDLPEPGRLGVMLESGIGEEGARILGFAEGSSAQEGGLKAGDRIVQIGEQPIATYADVRIALVDGLPGERVPVSVLRKRTLGGDERLAFEVELR</sequence>
<organism evidence="2 3">
    <name type="scientific">Thiocapsa imhoffii</name>
    <dbReference type="NCBI Taxonomy" id="382777"/>
    <lineage>
        <taxon>Bacteria</taxon>
        <taxon>Pseudomonadati</taxon>
        <taxon>Pseudomonadota</taxon>
        <taxon>Gammaproteobacteria</taxon>
        <taxon>Chromatiales</taxon>
        <taxon>Chromatiaceae</taxon>
        <taxon>Thiocapsa</taxon>
    </lineage>
</organism>
<dbReference type="SUPFAM" id="SSF159501">
    <property type="entry name" value="EreA/ChaN-like"/>
    <property type="match status" value="1"/>
</dbReference>
<dbReference type="Pfam" id="PF04187">
    <property type="entry name" value="Cofac_haem_bdg"/>
    <property type="match status" value="1"/>
</dbReference>
<dbReference type="AlphaFoldDB" id="A0A9X0WGZ4"/>
<dbReference type="InterPro" id="IPR007314">
    <property type="entry name" value="Cofac_haem-bd_dom"/>
</dbReference>
<dbReference type="PROSITE" id="PS50106">
    <property type="entry name" value="PDZ"/>
    <property type="match status" value="1"/>
</dbReference>
<dbReference type="Proteomes" id="UP001138802">
    <property type="component" value="Unassembled WGS sequence"/>
</dbReference>
<dbReference type="InterPro" id="IPR001478">
    <property type="entry name" value="PDZ"/>
</dbReference>
<reference evidence="2 3" key="1">
    <citation type="journal article" date="2020" name="Microorganisms">
        <title>Osmotic Adaptation and Compatible Solute Biosynthesis of Phototrophic Bacteria as Revealed from Genome Analyses.</title>
        <authorList>
            <person name="Imhoff J.F."/>
            <person name="Rahn T."/>
            <person name="Kunzel S."/>
            <person name="Keller A."/>
            <person name="Neulinger S.C."/>
        </authorList>
    </citation>
    <scope>NUCLEOTIDE SEQUENCE [LARGE SCALE GENOMIC DNA]</scope>
    <source>
        <strain evidence="2 3">DSM 21303</strain>
    </source>
</reference>
<dbReference type="SUPFAM" id="SSF50156">
    <property type="entry name" value="PDZ domain-like"/>
    <property type="match status" value="1"/>
</dbReference>